<gene>
    <name evidence="1" type="ORF">METZ01_LOCUS393474</name>
</gene>
<protein>
    <recommendedName>
        <fullName evidence="2">Aspartyl/glutamyl-tRNA(Asn/Gln) amidotransferase subunit C</fullName>
    </recommendedName>
</protein>
<dbReference type="HAMAP" id="MF_00122">
    <property type="entry name" value="GatC"/>
    <property type="match status" value="1"/>
</dbReference>
<dbReference type="InterPro" id="IPR003837">
    <property type="entry name" value="GatC"/>
</dbReference>
<dbReference type="InterPro" id="IPR036113">
    <property type="entry name" value="Asp/Glu-ADT_sf_sub_c"/>
</dbReference>
<dbReference type="SUPFAM" id="SSF141000">
    <property type="entry name" value="Glu-tRNAGln amidotransferase C subunit"/>
    <property type="match status" value="1"/>
</dbReference>
<evidence type="ECO:0008006" key="2">
    <source>
        <dbReference type="Google" id="ProtNLM"/>
    </source>
</evidence>
<dbReference type="AlphaFoldDB" id="A0A382V2D7"/>
<dbReference type="GO" id="GO:0070681">
    <property type="term" value="P:glutaminyl-tRNAGln biosynthesis via transamidation"/>
    <property type="evidence" value="ECO:0007669"/>
    <property type="project" value="TreeGrafter"/>
</dbReference>
<evidence type="ECO:0000313" key="1">
    <source>
        <dbReference type="EMBL" id="SVD40620.1"/>
    </source>
</evidence>
<sequence>MTSPKLSQETVINIALLCRLGLSEEEVEEFRNQLSDIIQNFQILDQIDTAGVDPTAHFQPFDSVMREDIPNSSYPKEDILANAPVREGDFFRVRAVLD</sequence>
<reference evidence="1" key="1">
    <citation type="submission" date="2018-05" db="EMBL/GenBank/DDBJ databases">
        <authorList>
            <person name="Lanie J.A."/>
            <person name="Ng W.-L."/>
            <person name="Kazmierczak K.M."/>
            <person name="Andrzejewski T.M."/>
            <person name="Davidsen T.M."/>
            <person name="Wayne K.J."/>
            <person name="Tettelin H."/>
            <person name="Glass J.I."/>
            <person name="Rusch D."/>
            <person name="Podicherti R."/>
            <person name="Tsui H.-C.T."/>
            <person name="Winkler M.E."/>
        </authorList>
    </citation>
    <scope>NUCLEOTIDE SEQUENCE</scope>
</reference>
<name>A0A382V2D7_9ZZZZ</name>
<organism evidence="1">
    <name type="scientific">marine metagenome</name>
    <dbReference type="NCBI Taxonomy" id="408172"/>
    <lineage>
        <taxon>unclassified sequences</taxon>
        <taxon>metagenomes</taxon>
        <taxon>ecological metagenomes</taxon>
    </lineage>
</organism>
<dbReference type="EMBL" id="UINC01148624">
    <property type="protein sequence ID" value="SVD40620.1"/>
    <property type="molecule type" value="Genomic_DNA"/>
</dbReference>
<dbReference type="NCBIfam" id="TIGR00135">
    <property type="entry name" value="gatC"/>
    <property type="match status" value="1"/>
</dbReference>
<dbReference type="Gene3D" id="1.10.20.60">
    <property type="entry name" value="Glu-tRNAGln amidotransferase C subunit, N-terminal domain"/>
    <property type="match status" value="1"/>
</dbReference>
<dbReference type="Pfam" id="PF02686">
    <property type="entry name" value="GatC"/>
    <property type="match status" value="1"/>
</dbReference>
<accession>A0A382V2D7</accession>
<proteinExistence type="inferred from homology"/>
<dbReference type="PANTHER" id="PTHR15004:SF0">
    <property type="entry name" value="GLUTAMYL-TRNA(GLN) AMIDOTRANSFERASE SUBUNIT C, MITOCHONDRIAL"/>
    <property type="match status" value="1"/>
</dbReference>
<dbReference type="GO" id="GO:0006450">
    <property type="term" value="P:regulation of translational fidelity"/>
    <property type="evidence" value="ECO:0007669"/>
    <property type="project" value="InterPro"/>
</dbReference>
<dbReference type="PANTHER" id="PTHR15004">
    <property type="entry name" value="GLUTAMYL-TRNA(GLN) AMIDOTRANSFERASE SUBUNIT C, MITOCHONDRIAL"/>
    <property type="match status" value="1"/>
</dbReference>